<reference evidence="2 3" key="1">
    <citation type="submission" date="2019-03" db="EMBL/GenBank/DDBJ databases">
        <title>Draft Genome Sequence of Duganella callidus sp. nov., a Novel Duganella Species Isolated from Cultivated Soil.</title>
        <authorList>
            <person name="Raths R."/>
            <person name="Peta V."/>
            <person name="Bucking H."/>
        </authorList>
    </citation>
    <scope>NUCLEOTIDE SEQUENCE [LARGE SCALE GENOMIC DNA]</scope>
    <source>
        <strain evidence="2 3">DN04</strain>
    </source>
</reference>
<proteinExistence type="predicted"/>
<evidence type="ECO:0000259" key="1">
    <source>
        <dbReference type="PROSITE" id="PS51186"/>
    </source>
</evidence>
<dbReference type="AlphaFoldDB" id="A0A4Y9S7G2"/>
<gene>
    <name evidence="2" type="ORF">E4L98_24625</name>
</gene>
<dbReference type="InterPro" id="IPR016181">
    <property type="entry name" value="Acyl_CoA_acyltransferase"/>
</dbReference>
<comment type="caution">
    <text evidence="2">The sequence shown here is derived from an EMBL/GenBank/DDBJ whole genome shotgun (WGS) entry which is preliminary data.</text>
</comment>
<name>A0A4Y9S7G2_9BURK</name>
<keyword evidence="2" id="KW-0808">Transferase</keyword>
<dbReference type="Proteomes" id="UP000297729">
    <property type="component" value="Unassembled WGS sequence"/>
</dbReference>
<keyword evidence="3" id="KW-1185">Reference proteome</keyword>
<dbReference type="GO" id="GO:0016747">
    <property type="term" value="F:acyltransferase activity, transferring groups other than amino-acyl groups"/>
    <property type="evidence" value="ECO:0007669"/>
    <property type="project" value="InterPro"/>
</dbReference>
<dbReference type="Gene3D" id="3.40.630.30">
    <property type="match status" value="1"/>
</dbReference>
<dbReference type="Pfam" id="PF00583">
    <property type="entry name" value="Acetyltransf_1"/>
    <property type="match status" value="1"/>
</dbReference>
<dbReference type="InterPro" id="IPR000182">
    <property type="entry name" value="GNAT_dom"/>
</dbReference>
<feature type="domain" description="N-acetyltransferase" evidence="1">
    <location>
        <begin position="1"/>
        <end position="89"/>
    </location>
</feature>
<evidence type="ECO:0000313" key="2">
    <source>
        <dbReference type="EMBL" id="TFW16026.1"/>
    </source>
</evidence>
<evidence type="ECO:0000313" key="3">
    <source>
        <dbReference type="Proteomes" id="UP000297729"/>
    </source>
</evidence>
<accession>A0A4Y9S7G2</accession>
<dbReference type="SUPFAM" id="SSF55729">
    <property type="entry name" value="Acyl-CoA N-acyltransferases (Nat)"/>
    <property type="match status" value="1"/>
</dbReference>
<sequence>MYGLYAEGQLAGFIGADGNALALAALAPAYRGRGLAKYWWRQVIAELLAAGHDTVTAPVPAANAAALNLYATQGFTFRAPLEIYQRVVV</sequence>
<dbReference type="EMBL" id="SPVG01000244">
    <property type="protein sequence ID" value="TFW16026.1"/>
    <property type="molecule type" value="Genomic_DNA"/>
</dbReference>
<organism evidence="2 3">
    <name type="scientific">Duganella callida</name>
    <dbReference type="NCBI Taxonomy" id="2561932"/>
    <lineage>
        <taxon>Bacteria</taxon>
        <taxon>Pseudomonadati</taxon>
        <taxon>Pseudomonadota</taxon>
        <taxon>Betaproteobacteria</taxon>
        <taxon>Burkholderiales</taxon>
        <taxon>Oxalobacteraceae</taxon>
        <taxon>Telluria group</taxon>
        <taxon>Duganella</taxon>
    </lineage>
</organism>
<dbReference type="PROSITE" id="PS51186">
    <property type="entry name" value="GNAT"/>
    <property type="match status" value="1"/>
</dbReference>
<protein>
    <submittedName>
        <fullName evidence="2">GNAT family N-acetyltransferase</fullName>
    </submittedName>
</protein>